<sequence length="231" mass="25138">MKPSNLLYLALGAIALFAAIAIPVSVYRSSSAAAPRWVSAVEPGPLSKAHAFLENKCESCHTPNSGVKAQNCITCHAAATDLLMKPATAFHAKISECAGCHVEHQGFGIRPTKMDHGLLERIAIQKGGSATTLDCLSCHAPIDRHKGYFGKDCASCHQTSSWKIPGYLHPSPRSTECSQCHKAPPSHYMMHFQMMDQPISGEHNARVDQCYSCHQTDSFNNIKRVGMVKVH</sequence>
<dbReference type="RefSeq" id="WP_184081801.1">
    <property type="nucleotide sequence ID" value="NZ_JACIJP010000009.1"/>
</dbReference>
<dbReference type="EMBL" id="JACIJP010000009">
    <property type="protein sequence ID" value="MBB6125585.1"/>
    <property type="molecule type" value="Genomic_DNA"/>
</dbReference>
<keyword evidence="3" id="KW-1185">Reference proteome</keyword>
<name>A0A841JAQ5_9SPHN</name>
<accession>A0A841JAQ5</accession>
<dbReference type="Proteomes" id="UP000552700">
    <property type="component" value="Unassembled WGS sequence"/>
</dbReference>
<evidence type="ECO:0000313" key="3">
    <source>
        <dbReference type="Proteomes" id="UP000552700"/>
    </source>
</evidence>
<dbReference type="InterPro" id="IPR036280">
    <property type="entry name" value="Multihaem_cyt_sf"/>
</dbReference>
<evidence type="ECO:0008006" key="4">
    <source>
        <dbReference type="Google" id="ProtNLM"/>
    </source>
</evidence>
<comment type="caution">
    <text evidence="2">The sequence shown here is derived from an EMBL/GenBank/DDBJ whole genome shotgun (WGS) entry which is preliminary data.</text>
</comment>
<dbReference type="SUPFAM" id="SSF48695">
    <property type="entry name" value="Multiheme cytochromes"/>
    <property type="match status" value="1"/>
</dbReference>
<organism evidence="2 3">
    <name type="scientific">Sphingobium subterraneum</name>
    <dbReference type="NCBI Taxonomy" id="627688"/>
    <lineage>
        <taxon>Bacteria</taxon>
        <taxon>Pseudomonadati</taxon>
        <taxon>Pseudomonadota</taxon>
        <taxon>Alphaproteobacteria</taxon>
        <taxon>Sphingomonadales</taxon>
        <taxon>Sphingomonadaceae</taxon>
        <taxon>Sphingobium</taxon>
    </lineage>
</organism>
<dbReference type="InterPro" id="IPR051829">
    <property type="entry name" value="Multiheme_Cytochr_ET"/>
</dbReference>
<evidence type="ECO:0000313" key="2">
    <source>
        <dbReference type="EMBL" id="MBB6125585.1"/>
    </source>
</evidence>
<protein>
    <recommendedName>
        <fullName evidence="4">Class III cytochrome C family protein</fullName>
    </recommendedName>
</protein>
<reference evidence="2 3" key="1">
    <citation type="submission" date="2020-08" db="EMBL/GenBank/DDBJ databases">
        <title>Genomic Encyclopedia of Type Strains, Phase IV (KMG-IV): sequencing the most valuable type-strain genomes for metagenomic binning, comparative biology and taxonomic classification.</title>
        <authorList>
            <person name="Goeker M."/>
        </authorList>
    </citation>
    <scope>NUCLEOTIDE SEQUENCE [LARGE SCALE GENOMIC DNA]</scope>
    <source>
        <strain evidence="2 3">DSM 102255</strain>
    </source>
</reference>
<proteinExistence type="predicted"/>
<keyword evidence="1" id="KW-0732">Signal</keyword>
<dbReference type="AlphaFoldDB" id="A0A841JAQ5"/>
<gene>
    <name evidence="2" type="ORF">FHS92_003349</name>
</gene>
<dbReference type="PANTHER" id="PTHR35038">
    <property type="entry name" value="DISSIMILATORY SULFITE REDUCTASE SIRA"/>
    <property type="match status" value="1"/>
</dbReference>
<evidence type="ECO:0000256" key="1">
    <source>
        <dbReference type="ARBA" id="ARBA00022729"/>
    </source>
</evidence>
<dbReference type="CDD" id="cd08168">
    <property type="entry name" value="Cytochrom_C3"/>
    <property type="match status" value="1"/>
</dbReference>
<dbReference type="Gene3D" id="3.90.10.10">
    <property type="entry name" value="Cytochrome C3"/>
    <property type="match status" value="2"/>
</dbReference>